<sequence length="139" mass="15504">MTTPRDLVESFYEDVWNRRDVDAARRIIAPDFRFRGSLGPEKRGVDGFVTYLDAIHTALGGFTCIIEDLVEAPERAAARMLFKGVHQAELFGAPATGKMIEWSGAAFFTIRQQKIAELWVLGDVDAVKRQLGPATSLEF</sequence>
<comment type="caution">
    <text evidence="1">The sequence shown here is derived from an EMBL/GenBank/DDBJ whole genome shotgun (WGS) entry which is preliminary data.</text>
</comment>
<dbReference type="PANTHER" id="PTHR38436">
    <property type="entry name" value="POLYKETIDE CYCLASE SNOAL-LIKE DOMAIN"/>
    <property type="match status" value="1"/>
</dbReference>
<name>A0AAE3CY62_9HYPH</name>
<protein>
    <submittedName>
        <fullName evidence="1">Ester cyclase</fullName>
    </submittedName>
</protein>
<accession>A0AAE3CY62</accession>
<dbReference type="RefSeq" id="WP_220226542.1">
    <property type="nucleotide sequence ID" value="NZ_JAICBX010000001.1"/>
</dbReference>
<keyword evidence="2" id="KW-1185">Reference proteome</keyword>
<dbReference type="InterPro" id="IPR009959">
    <property type="entry name" value="Cyclase_SnoaL-like"/>
</dbReference>
<dbReference type="AlphaFoldDB" id="A0AAE3CY62"/>
<evidence type="ECO:0000313" key="1">
    <source>
        <dbReference type="EMBL" id="MBW8635825.1"/>
    </source>
</evidence>
<evidence type="ECO:0000313" key="2">
    <source>
        <dbReference type="Proteomes" id="UP001196509"/>
    </source>
</evidence>
<dbReference type="InterPro" id="IPR032710">
    <property type="entry name" value="NTF2-like_dom_sf"/>
</dbReference>
<dbReference type="Pfam" id="PF07366">
    <property type="entry name" value="SnoaL"/>
    <property type="match status" value="1"/>
</dbReference>
<dbReference type="EMBL" id="JAICBX010000001">
    <property type="protein sequence ID" value="MBW8635825.1"/>
    <property type="molecule type" value="Genomic_DNA"/>
</dbReference>
<gene>
    <name evidence="1" type="ORF">K1W69_01395</name>
</gene>
<dbReference type="SUPFAM" id="SSF54427">
    <property type="entry name" value="NTF2-like"/>
    <property type="match status" value="1"/>
</dbReference>
<dbReference type="PANTHER" id="PTHR38436:SF1">
    <property type="entry name" value="ESTER CYCLASE"/>
    <property type="match status" value="1"/>
</dbReference>
<proteinExistence type="predicted"/>
<organism evidence="1 2">
    <name type="scientific">Flavimaribacter sediminis</name>
    <dbReference type="NCBI Taxonomy" id="2865987"/>
    <lineage>
        <taxon>Bacteria</taxon>
        <taxon>Pseudomonadati</taxon>
        <taxon>Pseudomonadota</taxon>
        <taxon>Alphaproteobacteria</taxon>
        <taxon>Hyphomicrobiales</taxon>
        <taxon>Rhizobiaceae</taxon>
        <taxon>Flavimaribacter</taxon>
    </lineage>
</organism>
<reference evidence="1" key="1">
    <citation type="submission" date="2021-08" db="EMBL/GenBank/DDBJ databases">
        <title>Hoeflea bacterium WL0058 sp. nov., isolated from the sediment.</title>
        <authorList>
            <person name="Wang L."/>
            <person name="Zhang D."/>
        </authorList>
    </citation>
    <scope>NUCLEOTIDE SEQUENCE</scope>
    <source>
        <strain evidence="1">WL0058</strain>
    </source>
</reference>
<dbReference type="Gene3D" id="3.10.450.50">
    <property type="match status" value="1"/>
</dbReference>
<dbReference type="GO" id="GO:0030638">
    <property type="term" value="P:polyketide metabolic process"/>
    <property type="evidence" value="ECO:0007669"/>
    <property type="project" value="InterPro"/>
</dbReference>
<dbReference type="Proteomes" id="UP001196509">
    <property type="component" value="Unassembled WGS sequence"/>
</dbReference>